<comment type="caution">
    <text evidence="1">The sequence shown here is derived from an EMBL/GenBank/DDBJ whole genome shotgun (WGS) entry which is preliminary data.</text>
</comment>
<reference evidence="1 2" key="1">
    <citation type="journal article" date="2022" name="New Phytol.">
        <title>Ecological generalism drives hyperdiversity of secondary metabolite gene clusters in xylarialean endophytes.</title>
        <authorList>
            <person name="Franco M.E.E."/>
            <person name="Wisecaver J.H."/>
            <person name="Arnold A.E."/>
            <person name="Ju Y.M."/>
            <person name="Slot J.C."/>
            <person name="Ahrendt S."/>
            <person name="Moore L.P."/>
            <person name="Eastman K.E."/>
            <person name="Scott K."/>
            <person name="Konkel Z."/>
            <person name="Mondo S.J."/>
            <person name="Kuo A."/>
            <person name="Hayes R.D."/>
            <person name="Haridas S."/>
            <person name="Andreopoulos B."/>
            <person name="Riley R."/>
            <person name="LaButti K."/>
            <person name="Pangilinan J."/>
            <person name="Lipzen A."/>
            <person name="Amirebrahimi M."/>
            <person name="Yan J."/>
            <person name="Adam C."/>
            <person name="Keymanesh K."/>
            <person name="Ng V."/>
            <person name="Louie K."/>
            <person name="Northen T."/>
            <person name="Drula E."/>
            <person name="Henrissat B."/>
            <person name="Hsieh H.M."/>
            <person name="Youens-Clark K."/>
            <person name="Lutzoni F."/>
            <person name="Miadlikowska J."/>
            <person name="Eastwood D.C."/>
            <person name="Hamelin R.C."/>
            <person name="Grigoriev I.V."/>
            <person name="U'Ren J.M."/>
        </authorList>
    </citation>
    <scope>NUCLEOTIDE SEQUENCE [LARGE SCALE GENOMIC DNA]</scope>
    <source>
        <strain evidence="1 2">ER1909</strain>
    </source>
</reference>
<evidence type="ECO:0000313" key="2">
    <source>
        <dbReference type="Proteomes" id="UP001497680"/>
    </source>
</evidence>
<accession>A0ACC0DK25</accession>
<gene>
    <name evidence="1" type="ORF">F4821DRAFT_222448</name>
</gene>
<keyword evidence="2" id="KW-1185">Reference proteome</keyword>
<dbReference type="EMBL" id="MU394281">
    <property type="protein sequence ID" value="KAI6093211.1"/>
    <property type="molecule type" value="Genomic_DNA"/>
</dbReference>
<evidence type="ECO:0000313" key="1">
    <source>
        <dbReference type="EMBL" id="KAI6093211.1"/>
    </source>
</evidence>
<name>A0ACC0DK25_9PEZI</name>
<dbReference type="Proteomes" id="UP001497680">
    <property type="component" value="Unassembled WGS sequence"/>
</dbReference>
<protein>
    <submittedName>
        <fullName evidence="1">Uncharacterized protein</fullName>
    </submittedName>
</protein>
<organism evidence="1 2">
    <name type="scientific">Hypoxylon rubiginosum</name>
    <dbReference type="NCBI Taxonomy" id="110542"/>
    <lineage>
        <taxon>Eukaryota</taxon>
        <taxon>Fungi</taxon>
        <taxon>Dikarya</taxon>
        <taxon>Ascomycota</taxon>
        <taxon>Pezizomycotina</taxon>
        <taxon>Sordariomycetes</taxon>
        <taxon>Xylariomycetidae</taxon>
        <taxon>Xylariales</taxon>
        <taxon>Hypoxylaceae</taxon>
        <taxon>Hypoxylon</taxon>
    </lineage>
</organism>
<sequence>MTSMILQEYEIEAFTNTSNGTPPTDLRQNATFTVYNDGSGDTYQIPVTDIPTDGIWHECSSGGGSQPSQLALCQYLLDRAQGILAFEMQWYCDDLDPQHAMLFTATVVAQLPPEECDTLEVVETEPVIRCHLPRNSSTAALNVDSFTWESSMGLIG</sequence>
<proteinExistence type="predicted"/>